<dbReference type="CDD" id="cd16831">
    <property type="entry name" value="HemS-like_C"/>
    <property type="match status" value="1"/>
</dbReference>
<dbReference type="KEGG" id="puo:RZN69_06025"/>
<dbReference type="InterPro" id="IPR007845">
    <property type="entry name" value="HemS/ChuX_dom"/>
</dbReference>
<keyword evidence="3" id="KW-1185">Reference proteome</keyword>
<dbReference type="EMBL" id="CP136920">
    <property type="protein sequence ID" value="WOO42642.1"/>
    <property type="molecule type" value="Genomic_DNA"/>
</dbReference>
<feature type="domain" description="Haemin-degrading HemS/ChuX" evidence="1">
    <location>
        <begin position="36"/>
        <end position="166"/>
    </location>
</feature>
<dbReference type="CDD" id="cd16830">
    <property type="entry name" value="HemS-like_N"/>
    <property type="match status" value="1"/>
</dbReference>
<gene>
    <name evidence="2" type="ORF">RZN69_06025</name>
</gene>
<organism evidence="2 3">
    <name type="scientific">Rubellicoccus peritrichatus</name>
    <dbReference type="NCBI Taxonomy" id="3080537"/>
    <lineage>
        <taxon>Bacteria</taxon>
        <taxon>Pseudomonadati</taxon>
        <taxon>Verrucomicrobiota</taxon>
        <taxon>Opitutia</taxon>
        <taxon>Puniceicoccales</taxon>
        <taxon>Cerasicoccaceae</taxon>
        <taxon>Rubellicoccus</taxon>
    </lineage>
</organism>
<dbReference type="Pfam" id="PF05171">
    <property type="entry name" value="HemS"/>
    <property type="match status" value="2"/>
</dbReference>
<evidence type="ECO:0000313" key="3">
    <source>
        <dbReference type="Proteomes" id="UP001304300"/>
    </source>
</evidence>
<evidence type="ECO:0000259" key="1">
    <source>
        <dbReference type="Pfam" id="PF05171"/>
    </source>
</evidence>
<dbReference type="Proteomes" id="UP001304300">
    <property type="component" value="Chromosome"/>
</dbReference>
<accession>A0AAQ3LC61</accession>
<evidence type="ECO:0000313" key="2">
    <source>
        <dbReference type="EMBL" id="WOO42642.1"/>
    </source>
</evidence>
<protein>
    <submittedName>
        <fullName evidence="2">ChuX/HutX family heme-like substrate-binding protein</fullName>
    </submittedName>
</protein>
<feature type="domain" description="Haemin-degrading HemS/ChuX" evidence="1">
    <location>
        <begin position="218"/>
        <end position="350"/>
    </location>
</feature>
<reference evidence="2 3" key="1">
    <citation type="submission" date="2023-10" db="EMBL/GenBank/DDBJ databases">
        <title>Rubellicoccus peritrichatus gen. nov., sp. nov., isolated from an algae of coral reef tank.</title>
        <authorList>
            <person name="Luo J."/>
        </authorList>
    </citation>
    <scope>NUCLEOTIDE SEQUENCE [LARGE SCALE GENOMIC DNA]</scope>
    <source>
        <strain evidence="2 3">CR14</strain>
    </source>
</reference>
<dbReference type="AlphaFoldDB" id="A0AAQ3LC61"/>
<sequence>MSTLTEQTASNLRQRYDELLAEQPKLRIRDAALALQVSEAELVALDCGDSVTRLSVDNWSEFVKELKPLGRVMVLTRNEHCVHEKTGEYENIAAHGGKIGLVTGKVIDLRLFYDEWDLAFAVESKGRDGASLRSFQVFDAAGQAIHKVYLKNETGLDAYQAIVEKYRSIDQSTEQIVGSAPALEEDQPVSEATAKSFLDGWSQLKDTHDFYPLLGKHKVSRLQSMVLAEGRFTQKVSNDTAKRVLELASERGISIMVFVGNEGAIQIHTGPVNKIVGYGEWINVIDPDFNLHLKEPGIVSSWIVEKPTVDGVVHSLEIYDNQGRIIAQFFGARKPGIEERQDWRDLVAELKA</sequence>
<name>A0AAQ3LC61_9BACT</name>
<dbReference type="Gene3D" id="3.40.1570.10">
    <property type="entry name" value="HemS/ChuS/ChuX like domains"/>
    <property type="match status" value="2"/>
</dbReference>
<dbReference type="RefSeq" id="WP_317835167.1">
    <property type="nucleotide sequence ID" value="NZ_CP136920.1"/>
</dbReference>
<proteinExistence type="predicted"/>
<dbReference type="SUPFAM" id="SSF144064">
    <property type="entry name" value="Heme iron utilization protein-like"/>
    <property type="match status" value="1"/>
</dbReference>
<dbReference type="GO" id="GO:0006826">
    <property type="term" value="P:iron ion transport"/>
    <property type="evidence" value="ECO:0007669"/>
    <property type="project" value="InterPro"/>
</dbReference>
<dbReference type="InterPro" id="IPR053733">
    <property type="entry name" value="Heme_Transport_Util_sf"/>
</dbReference>